<dbReference type="CDD" id="cd00714">
    <property type="entry name" value="GFAT"/>
    <property type="match status" value="1"/>
</dbReference>
<dbReference type="NCBIfam" id="TIGR01135">
    <property type="entry name" value="glmS"/>
    <property type="match status" value="1"/>
</dbReference>
<keyword evidence="6 12" id="KW-0032">Aminotransferase</keyword>
<accession>A0A2X0WVG0</accession>
<gene>
    <name evidence="12" type="primary">glmS</name>
    <name evidence="12" type="ORF">NCTC13093_01887</name>
</gene>
<comment type="subcellular location">
    <subcellularLocation>
        <location evidence="2">Cytoplasm</location>
    </subcellularLocation>
</comment>
<dbReference type="InterPro" id="IPR017932">
    <property type="entry name" value="GATase_2_dom"/>
</dbReference>
<dbReference type="PROSITE" id="PS51464">
    <property type="entry name" value="SIS"/>
    <property type="match status" value="2"/>
</dbReference>
<feature type="domain" description="Glutamine amidotransferase type-2" evidence="10">
    <location>
        <begin position="2"/>
        <end position="215"/>
    </location>
</feature>
<dbReference type="GO" id="GO:0004360">
    <property type="term" value="F:glutamine-fructose-6-phosphate transaminase (isomerizing) activity"/>
    <property type="evidence" value="ECO:0007669"/>
    <property type="project" value="UniProtKB-EC"/>
</dbReference>
<dbReference type="PROSITE" id="PS51278">
    <property type="entry name" value="GATASE_TYPE_2"/>
    <property type="match status" value="1"/>
</dbReference>
<reference evidence="12 13" key="1">
    <citation type="submission" date="2018-06" db="EMBL/GenBank/DDBJ databases">
        <authorList>
            <consortium name="Pathogen Informatics"/>
            <person name="Doyle S."/>
        </authorList>
    </citation>
    <scope>NUCLEOTIDE SEQUENCE [LARGE SCALE GENOMIC DNA]</scope>
    <source>
        <strain evidence="12 13">NCTC13093</strain>
    </source>
</reference>
<dbReference type="Pfam" id="PF13522">
    <property type="entry name" value="GATase_6"/>
    <property type="match status" value="1"/>
</dbReference>
<dbReference type="GO" id="GO:0005829">
    <property type="term" value="C:cytosol"/>
    <property type="evidence" value="ECO:0007669"/>
    <property type="project" value="TreeGrafter"/>
</dbReference>
<name>A0A2X0WVG0_9GAMM</name>
<evidence type="ECO:0000313" key="12">
    <source>
        <dbReference type="EMBL" id="SPT70472.1"/>
    </source>
</evidence>
<dbReference type="InterPro" id="IPR047084">
    <property type="entry name" value="GFAT_N"/>
</dbReference>
<evidence type="ECO:0000256" key="5">
    <source>
        <dbReference type="ARBA" id="ARBA00022490"/>
    </source>
</evidence>
<evidence type="ECO:0000256" key="4">
    <source>
        <dbReference type="ARBA" id="ARBA00016090"/>
    </source>
</evidence>
<dbReference type="InterPro" id="IPR035490">
    <property type="entry name" value="GlmS/FrlB_SIS"/>
</dbReference>
<dbReference type="FunFam" id="3.60.20.10:FF:000006">
    <property type="entry name" value="Glutamine--fructose-6-phosphate aminotransferase [isomerizing]"/>
    <property type="match status" value="1"/>
</dbReference>
<evidence type="ECO:0000256" key="7">
    <source>
        <dbReference type="ARBA" id="ARBA00022679"/>
    </source>
</evidence>
<evidence type="ECO:0000256" key="2">
    <source>
        <dbReference type="ARBA" id="ARBA00004496"/>
    </source>
</evidence>
<evidence type="ECO:0000256" key="9">
    <source>
        <dbReference type="ARBA" id="ARBA00022962"/>
    </source>
</evidence>
<dbReference type="GO" id="GO:0006047">
    <property type="term" value="P:UDP-N-acetylglucosamine metabolic process"/>
    <property type="evidence" value="ECO:0007669"/>
    <property type="project" value="TreeGrafter"/>
</dbReference>
<dbReference type="EC" id="2.6.1.16" evidence="3"/>
<proteinExistence type="predicted"/>
<dbReference type="SUPFAM" id="SSF56235">
    <property type="entry name" value="N-terminal nucleophile aminohydrolases (Ntn hydrolases)"/>
    <property type="match status" value="1"/>
</dbReference>
<dbReference type="GO" id="GO:0097367">
    <property type="term" value="F:carbohydrate derivative binding"/>
    <property type="evidence" value="ECO:0007669"/>
    <property type="project" value="InterPro"/>
</dbReference>
<evidence type="ECO:0000259" key="11">
    <source>
        <dbReference type="PROSITE" id="PS51464"/>
    </source>
</evidence>
<sequence length="607" mass="66814">MCGIIGACATDDIMDSLLYGLNALEYRGYDSAGLSIFSANTIKTYKSVGKVKALEDQCKNLSLQSNTGIAHTRWATHGTATINNAHPHNSQQYSLVHNGIIENYKELKSTLGDTSFYSQTDSEVLVKYIQSQKSPANTTLEALRQALSQVKGSYAICMLDNEDPGHIYAACNGSPLILGIGSLGMYIASDISALLRTCSRFVYLQDGDLALINNSGYEIFNLEGHKVERSEVKSDLSQSAIDKGRFEHFLLKEIYEQPQCVTDTIAYAFEHEQEGIESKRSLQDLYKDKIDRITLVGCGTSYHAALCGKYFFEKYLKIPCSVEIASEFRYKEPLVEPNTLFLCISQSGETADTLEALKLARTLSYTSTLCICNVASSSMVRECDYAFITRAGKEVAVASTKAFAAQLTALMLITYNLLKNKDTKFKDEAQSILKNIKALPDLIQSALNNNETIKSLASNFTHCTDIMYLGRSLMLPIALEGALKLTEISYIHAQGLPAGELKHGPLALIDNSLPVVMIAPDNSLLDKIKCSIEEIKARGGQIYVFAAHSALIDSDEQVTVIKAHSDNEFSDCMIFTLMLQLLAYHVALLKGCNVDRPRNLAKSVTVE</sequence>
<dbReference type="PANTHER" id="PTHR10937:SF0">
    <property type="entry name" value="GLUTAMINE--FRUCTOSE-6-PHOSPHATE TRANSAMINASE (ISOMERIZING)"/>
    <property type="match status" value="1"/>
</dbReference>
<dbReference type="Gene3D" id="3.40.50.10490">
    <property type="entry name" value="Glucose-6-phosphate isomerase like protein, domain 1"/>
    <property type="match status" value="2"/>
</dbReference>
<evidence type="ECO:0000259" key="10">
    <source>
        <dbReference type="PROSITE" id="PS51278"/>
    </source>
</evidence>
<dbReference type="InterPro" id="IPR001347">
    <property type="entry name" value="SIS_dom"/>
</dbReference>
<evidence type="ECO:0000256" key="1">
    <source>
        <dbReference type="ARBA" id="ARBA00001031"/>
    </source>
</evidence>
<dbReference type="NCBIfam" id="NF001484">
    <property type="entry name" value="PRK00331.1"/>
    <property type="match status" value="1"/>
</dbReference>
<dbReference type="AlphaFoldDB" id="A0A2X0WVG0"/>
<dbReference type="Proteomes" id="UP000250086">
    <property type="component" value="Unassembled WGS sequence"/>
</dbReference>
<evidence type="ECO:0000256" key="6">
    <source>
        <dbReference type="ARBA" id="ARBA00022576"/>
    </source>
</evidence>
<dbReference type="SUPFAM" id="SSF53697">
    <property type="entry name" value="SIS domain"/>
    <property type="match status" value="1"/>
</dbReference>
<keyword evidence="9" id="KW-0315">Glutamine amidotransferase</keyword>
<keyword evidence="5" id="KW-0963">Cytoplasm</keyword>
<comment type="catalytic activity">
    <reaction evidence="1">
        <text>D-fructose 6-phosphate + L-glutamine = D-glucosamine 6-phosphate + L-glutamate</text>
        <dbReference type="Rhea" id="RHEA:13237"/>
        <dbReference type="ChEBI" id="CHEBI:29985"/>
        <dbReference type="ChEBI" id="CHEBI:58359"/>
        <dbReference type="ChEBI" id="CHEBI:58725"/>
        <dbReference type="ChEBI" id="CHEBI:61527"/>
        <dbReference type="EC" id="2.6.1.16"/>
    </reaction>
</comment>
<evidence type="ECO:0000256" key="8">
    <source>
        <dbReference type="ARBA" id="ARBA00022737"/>
    </source>
</evidence>
<feature type="domain" description="SIS" evidence="11">
    <location>
        <begin position="282"/>
        <end position="423"/>
    </location>
</feature>
<dbReference type="GO" id="GO:0006487">
    <property type="term" value="P:protein N-linked glycosylation"/>
    <property type="evidence" value="ECO:0007669"/>
    <property type="project" value="TreeGrafter"/>
</dbReference>
<dbReference type="InterPro" id="IPR035466">
    <property type="entry name" value="GlmS/AgaS_SIS"/>
</dbReference>
<protein>
    <recommendedName>
        <fullName evidence="4">Glutamine--fructose-6-phosphate aminotransferase [isomerizing]</fullName>
        <ecNumber evidence="3">2.6.1.16</ecNumber>
    </recommendedName>
</protein>
<organism evidence="12 13">
    <name type="scientific">Anaerobiospirillum thomasii</name>
    <dbReference type="NCBI Taxonomy" id="179995"/>
    <lineage>
        <taxon>Bacteria</taxon>
        <taxon>Pseudomonadati</taxon>
        <taxon>Pseudomonadota</taxon>
        <taxon>Gammaproteobacteria</taxon>
        <taxon>Aeromonadales</taxon>
        <taxon>Succinivibrionaceae</taxon>
        <taxon>Anaerobiospirillum</taxon>
    </lineage>
</organism>
<dbReference type="InterPro" id="IPR046348">
    <property type="entry name" value="SIS_dom_sf"/>
</dbReference>
<dbReference type="EMBL" id="UAPV01000001">
    <property type="protein sequence ID" value="SPT70472.1"/>
    <property type="molecule type" value="Genomic_DNA"/>
</dbReference>
<dbReference type="FunFam" id="3.40.50.10490:FF:000001">
    <property type="entry name" value="Glutamine--fructose-6-phosphate aminotransferase [isomerizing]"/>
    <property type="match status" value="1"/>
</dbReference>
<evidence type="ECO:0000256" key="3">
    <source>
        <dbReference type="ARBA" id="ARBA00012916"/>
    </source>
</evidence>
<dbReference type="Pfam" id="PF01380">
    <property type="entry name" value="SIS"/>
    <property type="match status" value="2"/>
</dbReference>
<keyword evidence="8" id="KW-0677">Repeat</keyword>
<dbReference type="InterPro" id="IPR029055">
    <property type="entry name" value="Ntn_hydrolases_N"/>
</dbReference>
<dbReference type="InterPro" id="IPR005855">
    <property type="entry name" value="GFAT"/>
</dbReference>
<evidence type="ECO:0000313" key="13">
    <source>
        <dbReference type="Proteomes" id="UP000250086"/>
    </source>
</evidence>
<dbReference type="CDD" id="cd05008">
    <property type="entry name" value="SIS_GlmS_GlmD_1"/>
    <property type="match status" value="1"/>
</dbReference>
<dbReference type="RefSeq" id="WP_113744538.1">
    <property type="nucleotide sequence ID" value="NZ_UAPV01000001.1"/>
</dbReference>
<dbReference type="CDD" id="cd05009">
    <property type="entry name" value="SIS_GlmS_GlmD_2"/>
    <property type="match status" value="1"/>
</dbReference>
<dbReference type="PANTHER" id="PTHR10937">
    <property type="entry name" value="GLUCOSAMINE--FRUCTOSE-6-PHOSPHATE AMINOTRANSFERASE, ISOMERIZING"/>
    <property type="match status" value="1"/>
</dbReference>
<dbReference type="Gene3D" id="3.60.20.10">
    <property type="entry name" value="Glutamine Phosphoribosylpyrophosphate, subunit 1, domain 1"/>
    <property type="match status" value="1"/>
</dbReference>
<dbReference type="GO" id="GO:0006002">
    <property type="term" value="P:fructose 6-phosphate metabolic process"/>
    <property type="evidence" value="ECO:0007669"/>
    <property type="project" value="TreeGrafter"/>
</dbReference>
<feature type="domain" description="SIS" evidence="11">
    <location>
        <begin position="456"/>
        <end position="597"/>
    </location>
</feature>
<keyword evidence="13" id="KW-1185">Reference proteome</keyword>
<keyword evidence="7 12" id="KW-0808">Transferase</keyword>